<evidence type="ECO:0000313" key="2">
    <source>
        <dbReference type="Proteomes" id="UP000253831"/>
    </source>
</evidence>
<organism evidence="1 2">
    <name type="scientific">Candidatus Accumulibacter meliphilus</name>
    <dbReference type="NCBI Taxonomy" id="2211374"/>
    <lineage>
        <taxon>Bacteria</taxon>
        <taxon>Pseudomonadati</taxon>
        <taxon>Pseudomonadota</taxon>
        <taxon>Betaproteobacteria</taxon>
        <taxon>Candidatus Accumulibacter</taxon>
    </lineage>
</organism>
<name>A0A369XRS1_9PROT</name>
<dbReference type="Proteomes" id="UP000253831">
    <property type="component" value="Unassembled WGS sequence"/>
</dbReference>
<comment type="caution">
    <text evidence="1">The sequence shown here is derived from an EMBL/GenBank/DDBJ whole genome shotgun (WGS) entry which is preliminary data.</text>
</comment>
<dbReference type="EMBL" id="QPGA01000002">
    <property type="protein sequence ID" value="RDE52095.1"/>
    <property type="molecule type" value="Genomic_DNA"/>
</dbReference>
<dbReference type="AlphaFoldDB" id="A0A369XRS1"/>
<protein>
    <submittedName>
        <fullName evidence="1">Uncharacterized protein</fullName>
    </submittedName>
</protein>
<reference evidence="1 2" key="1">
    <citation type="submission" date="2018-05" db="EMBL/GenBank/DDBJ databases">
        <title>Integrated omic analyses show evidence that a Ca. Accumulibacter phosphatis strain performs denitrification under micro-aerobic conditions.</title>
        <authorList>
            <person name="Camejo P.Y."/>
            <person name="Katherine M.D."/>
            <person name="Daniel N.R."/>
        </authorList>
    </citation>
    <scope>NUCLEOTIDE SEQUENCE [LARGE SCALE GENOMIC DNA]</scope>
    <source>
        <strain evidence="1">UW-LDO-IC</strain>
    </source>
</reference>
<evidence type="ECO:0000313" key="1">
    <source>
        <dbReference type="EMBL" id="RDE52095.1"/>
    </source>
</evidence>
<accession>A0A369XRS1</accession>
<proteinExistence type="predicted"/>
<gene>
    <name evidence="1" type="ORF">DVS81_02355</name>
</gene>
<sequence length="855" mass="90021">MDIKKLDKKLDRKALKPFFVKNAIPTQRNFEDLIDGMINQRDDGIVKLPDEPLSLQADGNATSQKKVINFYGSFTDPKPAWTLSLNPYVDPNNPATARPGWNIGDADGNSRLFIDQNTGNVGVGTLDPKAKLDVSGGINMAADGVLYSPGRMHIHGDEMLFLLHKQGVVIGKEGGGNGNLIVQGSVGIGTPGPSYKLSISLQNQGDGILLDSGSNGKAVALFTNNTQGAWNGLTQPGDHLLLWKGKDIDDPGAGLVIAPWRNSASGIRIDANGNVGVGTSDPKYSFEIKASSGIKLGVEGSGGGQLIILNNKDDNRIYLEAFSSDGTGSASELLLTGIGGSKVPQLSFHADLTGVNGNFWVNGNVGIGTSDPKAKLDVSGMARIASVQNADKDPESGMTYGGSLVIKSNQPQIDFIDTEHNDWSIHVNSNKMYFIRQPWIYSDLVLDGAGSVGIGTDTPKGKLEVNGVTVISDGNCVAAALGYMAPGSLTVGGINTSYGGGQGWTSNTAGLLFETAANTEIAVHDSATRVASLMYYEGDAANRITIGRDMGWGRISQVVFAGAITPAMGNSSTAGIQFPADPGGGAGDTAWIRYYPRQGESCTLELGVSNDADDHIALMSSGNVGIGTSDPKAKLDVMGDIAIQSQHAFRGNDAWLRLNQDGAFSAGVHTPGLFAPSSLNVGGLSSWGNPGGGNVWIAGNVGIGTSDPKANLDVNGTLRARAMRVDIHNVSAEGFTLSSSNQWGDFNNLGLSLVLTQDTDVTVSYGISMTCRIGDNFERQHLVTRLCLDGSELPDSRCITGNTTYWSASSLWMGSLPAGSHTFKVQYRTPSINPVFDPNEDHQKGTLMVMLYGVG</sequence>